<comment type="caution">
    <text evidence="1">The sequence shown here is derived from an EMBL/GenBank/DDBJ whole genome shotgun (WGS) entry which is preliminary data.</text>
</comment>
<keyword evidence="2" id="KW-1185">Reference proteome</keyword>
<dbReference type="Proteomes" id="UP000265520">
    <property type="component" value="Unassembled WGS sequence"/>
</dbReference>
<proteinExistence type="predicted"/>
<feature type="non-terminal residue" evidence="1">
    <location>
        <position position="1"/>
    </location>
</feature>
<accession>A0A392R4K7</accession>
<dbReference type="AlphaFoldDB" id="A0A392R4K7"/>
<sequence>LREEEDARTTINQTFFTMDDFDLNGTVPYTMDFMSTDPPAES</sequence>
<reference evidence="1 2" key="1">
    <citation type="journal article" date="2018" name="Front. Plant Sci.">
        <title>Red Clover (Trifolium pratense) and Zigzag Clover (T. medium) - A Picture of Genomic Similarities and Differences.</title>
        <authorList>
            <person name="Dluhosova J."/>
            <person name="Istvanek J."/>
            <person name="Nedelnik J."/>
            <person name="Repkova J."/>
        </authorList>
    </citation>
    <scope>NUCLEOTIDE SEQUENCE [LARGE SCALE GENOMIC DNA]</scope>
    <source>
        <strain evidence="2">cv. 10/8</strain>
        <tissue evidence="1">Leaf</tissue>
    </source>
</reference>
<evidence type="ECO:0000313" key="1">
    <source>
        <dbReference type="EMBL" id="MCI31159.1"/>
    </source>
</evidence>
<evidence type="ECO:0000313" key="2">
    <source>
        <dbReference type="Proteomes" id="UP000265520"/>
    </source>
</evidence>
<dbReference type="EMBL" id="LXQA010185033">
    <property type="protein sequence ID" value="MCI31159.1"/>
    <property type="molecule type" value="Genomic_DNA"/>
</dbReference>
<protein>
    <submittedName>
        <fullName evidence="1">Uncharacterized protein</fullName>
    </submittedName>
</protein>
<organism evidence="1 2">
    <name type="scientific">Trifolium medium</name>
    <dbReference type="NCBI Taxonomy" id="97028"/>
    <lineage>
        <taxon>Eukaryota</taxon>
        <taxon>Viridiplantae</taxon>
        <taxon>Streptophyta</taxon>
        <taxon>Embryophyta</taxon>
        <taxon>Tracheophyta</taxon>
        <taxon>Spermatophyta</taxon>
        <taxon>Magnoliopsida</taxon>
        <taxon>eudicotyledons</taxon>
        <taxon>Gunneridae</taxon>
        <taxon>Pentapetalae</taxon>
        <taxon>rosids</taxon>
        <taxon>fabids</taxon>
        <taxon>Fabales</taxon>
        <taxon>Fabaceae</taxon>
        <taxon>Papilionoideae</taxon>
        <taxon>50 kb inversion clade</taxon>
        <taxon>NPAAA clade</taxon>
        <taxon>Hologalegina</taxon>
        <taxon>IRL clade</taxon>
        <taxon>Trifolieae</taxon>
        <taxon>Trifolium</taxon>
    </lineage>
</organism>
<name>A0A392R4K7_9FABA</name>